<dbReference type="eggNOG" id="ENOG5032KVI">
    <property type="taxonomic scope" value="Bacteria"/>
</dbReference>
<name>U3PDW4_LEIXC</name>
<dbReference type="RefSeq" id="WP_021755236.1">
    <property type="nucleotide sequence ID" value="NC_022438.1"/>
</dbReference>
<organism evidence="1 2">
    <name type="scientific">Leifsonia xyli subsp. cynodontis DSM 46306</name>
    <dbReference type="NCBI Taxonomy" id="1389489"/>
    <lineage>
        <taxon>Bacteria</taxon>
        <taxon>Bacillati</taxon>
        <taxon>Actinomycetota</taxon>
        <taxon>Actinomycetes</taxon>
        <taxon>Micrococcales</taxon>
        <taxon>Microbacteriaceae</taxon>
        <taxon>Leifsonia</taxon>
    </lineage>
</organism>
<dbReference type="Proteomes" id="UP000016743">
    <property type="component" value="Chromosome"/>
</dbReference>
<dbReference type="EMBL" id="CP006734">
    <property type="protein sequence ID" value="AGW41753.1"/>
    <property type="molecule type" value="Genomic_DNA"/>
</dbReference>
<dbReference type="HOGENOM" id="CLU_896206_0_0_11"/>
<keyword evidence="2" id="KW-1185">Reference proteome</keyword>
<accession>U3PDW4</accession>
<protein>
    <submittedName>
        <fullName evidence="1">Uncharacterized protein</fullName>
    </submittedName>
</protein>
<sequence>MASTKQRTVYFFEPIVLDQAGNVQPIEGGFWSDLHDRISNLDDNARRGEFFGRRHIGSAREETTPPEKYLYVGKLRPGADWPDVSDGDGAIASLASTGFSGSLIEPAYLLGVSGTNYVAILRSSAGPSFTAIARWLNMVCEFNTEAERLELRSYVRRDQLERFNRAKQAAKIYLKVDPGVMTDAEPKGELGQALKIAQSAGAGGASVELTISFGNVRPTDRAGEDLVTNLRELLFTTRTPFKKAKATVIAEDQDGALIRDKIDFTLDRITVQQKIGASEDEEPTPTIVLQAMLEAIGRFRSELPTDT</sequence>
<evidence type="ECO:0000313" key="2">
    <source>
        <dbReference type="Proteomes" id="UP000016743"/>
    </source>
</evidence>
<reference evidence="1 2" key="1">
    <citation type="journal article" date="2013" name="Genome Announc.">
        <title>Complete Genome Sequence of Leifsonia xyli subsp. cynodontis Strain DSM46306, a Gram-Positive Bacterial Pathogen of Grasses.</title>
        <authorList>
            <person name="Monteiro-Vitorello C.B."/>
            <person name="Zerillo M.M."/>
            <person name="Van Sluys M.A."/>
            <person name="Camargo L.E."/>
            <person name="Kitajima J.P."/>
        </authorList>
    </citation>
    <scope>NUCLEOTIDE SEQUENCE [LARGE SCALE GENOMIC DNA]</scope>
    <source>
        <strain evidence="1 2">DSM 46306</strain>
    </source>
</reference>
<dbReference type="AlphaFoldDB" id="U3PDW4"/>
<dbReference type="STRING" id="1389489.O159_17100"/>
<evidence type="ECO:0000313" key="1">
    <source>
        <dbReference type="EMBL" id="AGW41753.1"/>
    </source>
</evidence>
<proteinExistence type="predicted"/>
<dbReference type="KEGG" id="lxy:O159_17100"/>
<dbReference type="OrthoDB" id="5191029at2"/>
<gene>
    <name evidence="1" type="ORF">O159_17100</name>
</gene>
<dbReference type="PATRIC" id="fig|1389489.3.peg.1648"/>